<keyword evidence="3" id="KW-1185">Reference proteome</keyword>
<reference evidence="3" key="1">
    <citation type="journal article" date="2019" name="Int. J. Syst. Evol. Microbiol.">
        <title>The Global Catalogue of Microorganisms (GCM) 10K type strain sequencing project: providing services to taxonomists for standard genome sequencing and annotation.</title>
        <authorList>
            <consortium name="The Broad Institute Genomics Platform"/>
            <consortium name="The Broad Institute Genome Sequencing Center for Infectious Disease"/>
            <person name="Wu L."/>
            <person name="Ma J."/>
        </authorList>
    </citation>
    <scope>NUCLEOTIDE SEQUENCE [LARGE SCALE GENOMIC DNA]</scope>
    <source>
        <strain evidence="3">NBRC 112299</strain>
    </source>
</reference>
<name>A0ABQ6IBJ2_9MICO</name>
<feature type="region of interest" description="Disordered" evidence="1">
    <location>
        <begin position="42"/>
        <end position="65"/>
    </location>
</feature>
<feature type="compositionally biased region" description="Basic and acidic residues" evidence="1">
    <location>
        <begin position="1"/>
        <end position="12"/>
    </location>
</feature>
<proteinExistence type="predicted"/>
<protein>
    <recommendedName>
        <fullName evidence="4">Pyruvate dehydrogenase E1 component</fullName>
    </recommendedName>
</protein>
<sequence length="65" mass="7397">MASHGDVDKDPSETNEWLESLDGLIEEGGESRAEYVLERMVEHASTKQPVRPLESQHPVRQHDSR</sequence>
<evidence type="ECO:0008006" key="4">
    <source>
        <dbReference type="Google" id="ProtNLM"/>
    </source>
</evidence>
<gene>
    <name evidence="2" type="ORF">GCM10025876_03170</name>
</gene>
<dbReference type="Proteomes" id="UP001157125">
    <property type="component" value="Unassembled WGS sequence"/>
</dbReference>
<evidence type="ECO:0000313" key="2">
    <source>
        <dbReference type="EMBL" id="GMA34113.1"/>
    </source>
</evidence>
<comment type="caution">
    <text evidence="2">The sequence shown here is derived from an EMBL/GenBank/DDBJ whole genome shotgun (WGS) entry which is preliminary data.</text>
</comment>
<accession>A0ABQ6IBJ2</accession>
<evidence type="ECO:0000256" key="1">
    <source>
        <dbReference type="SAM" id="MobiDB-lite"/>
    </source>
</evidence>
<dbReference type="EMBL" id="BSUN01000001">
    <property type="protein sequence ID" value="GMA34113.1"/>
    <property type="molecule type" value="Genomic_DNA"/>
</dbReference>
<organism evidence="2 3">
    <name type="scientific">Demequina litorisediminis</name>
    <dbReference type="NCBI Taxonomy" id="1849022"/>
    <lineage>
        <taxon>Bacteria</taxon>
        <taxon>Bacillati</taxon>
        <taxon>Actinomycetota</taxon>
        <taxon>Actinomycetes</taxon>
        <taxon>Micrococcales</taxon>
        <taxon>Demequinaceae</taxon>
        <taxon>Demequina</taxon>
    </lineage>
</organism>
<evidence type="ECO:0000313" key="3">
    <source>
        <dbReference type="Proteomes" id="UP001157125"/>
    </source>
</evidence>
<feature type="region of interest" description="Disordered" evidence="1">
    <location>
        <begin position="1"/>
        <end position="25"/>
    </location>
</feature>